<accession>A0A6A4Y815</accession>
<organism evidence="2">
    <name type="scientific">Aphanomyces stellatus</name>
    <dbReference type="NCBI Taxonomy" id="120398"/>
    <lineage>
        <taxon>Eukaryota</taxon>
        <taxon>Sar</taxon>
        <taxon>Stramenopiles</taxon>
        <taxon>Oomycota</taxon>
        <taxon>Saprolegniomycetes</taxon>
        <taxon>Saprolegniales</taxon>
        <taxon>Verrucalvaceae</taxon>
        <taxon>Aphanomyces</taxon>
    </lineage>
</organism>
<gene>
    <name evidence="2" type="ORF">As57867_016945</name>
</gene>
<evidence type="ECO:0000256" key="1">
    <source>
        <dbReference type="SAM" id="SignalP"/>
    </source>
</evidence>
<keyword evidence="1" id="KW-0732">Signal</keyword>
<protein>
    <recommendedName>
        <fullName evidence="3">Calcineurin-like phosphoesterase domain-containing protein</fullName>
    </recommendedName>
</protein>
<dbReference type="InterPro" id="IPR029052">
    <property type="entry name" value="Metallo-depent_PP-like"/>
</dbReference>
<dbReference type="EMBL" id="VJMH01006018">
    <property type="protein sequence ID" value="KAF0691833.1"/>
    <property type="molecule type" value="Genomic_DNA"/>
</dbReference>
<feature type="non-terminal residue" evidence="2">
    <location>
        <position position="152"/>
    </location>
</feature>
<dbReference type="OrthoDB" id="783096at2759"/>
<dbReference type="SUPFAM" id="SSF56300">
    <property type="entry name" value="Metallo-dependent phosphatases"/>
    <property type="match status" value="1"/>
</dbReference>
<dbReference type="AlphaFoldDB" id="A0A6A4Y815"/>
<feature type="signal peptide" evidence="1">
    <location>
        <begin position="1"/>
        <end position="21"/>
    </location>
</feature>
<evidence type="ECO:0000313" key="2">
    <source>
        <dbReference type="EMBL" id="KAF0691833.1"/>
    </source>
</evidence>
<feature type="chain" id="PRO_5025640061" description="Calcineurin-like phosphoesterase domain-containing protein" evidence="1">
    <location>
        <begin position="22"/>
        <end position="152"/>
    </location>
</feature>
<comment type="caution">
    <text evidence="2">The sequence shown here is derived from an EMBL/GenBank/DDBJ whole genome shotgun (WGS) entry which is preliminary data.</text>
</comment>
<proteinExistence type="predicted"/>
<reference evidence="2" key="1">
    <citation type="submission" date="2019-06" db="EMBL/GenBank/DDBJ databases">
        <title>Genomics analysis of Aphanomyces spp. identifies a new class of oomycete effector associated with host adaptation.</title>
        <authorList>
            <person name="Gaulin E."/>
        </authorList>
    </citation>
    <scope>NUCLEOTIDE SEQUENCE</scope>
    <source>
        <strain evidence="2">CBS 578.67</strain>
    </source>
</reference>
<sequence>MQIHTIISALLVGAAIVVVRADMPEGFEDMIKNLTASVDEEYGLNLTQVYTEQDGLDNAVEDLEIHEESFLDKPPVFVKATANGDLSFKILQIPDIHYTGFKYFPCVNPPNEKKWFCFEKYMSEMMDAMLDDVKPDFVVFSGDQVESLFWPQ</sequence>
<evidence type="ECO:0008006" key="3">
    <source>
        <dbReference type="Google" id="ProtNLM"/>
    </source>
</evidence>
<name>A0A6A4Y815_9STRA</name>